<dbReference type="Proteomes" id="UP000485058">
    <property type="component" value="Unassembled WGS sequence"/>
</dbReference>
<protein>
    <submittedName>
        <fullName evidence="1">Uncharacterized protein</fullName>
    </submittedName>
</protein>
<accession>A0A6A0A6C1</accession>
<gene>
    <name evidence="1" type="ORF">HaLaN_26482</name>
</gene>
<name>A0A6A0A6C1_HAELA</name>
<organism evidence="1 2">
    <name type="scientific">Haematococcus lacustris</name>
    <name type="common">Green alga</name>
    <name type="synonym">Haematococcus pluvialis</name>
    <dbReference type="NCBI Taxonomy" id="44745"/>
    <lineage>
        <taxon>Eukaryota</taxon>
        <taxon>Viridiplantae</taxon>
        <taxon>Chlorophyta</taxon>
        <taxon>core chlorophytes</taxon>
        <taxon>Chlorophyceae</taxon>
        <taxon>CS clade</taxon>
        <taxon>Chlamydomonadales</taxon>
        <taxon>Haematococcaceae</taxon>
        <taxon>Haematococcus</taxon>
    </lineage>
</organism>
<evidence type="ECO:0000313" key="1">
    <source>
        <dbReference type="EMBL" id="GFH28062.1"/>
    </source>
</evidence>
<keyword evidence="2" id="KW-1185">Reference proteome</keyword>
<reference evidence="1 2" key="1">
    <citation type="submission" date="2020-02" db="EMBL/GenBank/DDBJ databases">
        <title>Draft genome sequence of Haematococcus lacustris strain NIES-144.</title>
        <authorList>
            <person name="Morimoto D."/>
            <person name="Nakagawa S."/>
            <person name="Yoshida T."/>
            <person name="Sawayama S."/>
        </authorList>
    </citation>
    <scope>NUCLEOTIDE SEQUENCE [LARGE SCALE GENOMIC DNA]</scope>
    <source>
        <strain evidence="1 2">NIES-144</strain>
    </source>
</reference>
<dbReference type="EMBL" id="BLLF01003726">
    <property type="protein sequence ID" value="GFH28062.1"/>
    <property type="molecule type" value="Genomic_DNA"/>
</dbReference>
<sequence length="348" mass="37063">MRGRCEQGGSPSQAGHHCGVSLVSRLCLPQGYVCLKAMSASRLWLRLLLLRRLHGEGQQARDRLGVLAAAGGPMAACEVLTRPGWWRQTICSICYNLFGTSGTSVQSVSILLAQQGGADIQAVVAWRWPHRQLCYPCSVPGRRVLAIAATCAATCATGPCHASTLTPGLAGLALAWLGGLPSSTAQWGVGLGRLHSGVCSAQQIRPGHRTCTRVYAMHEVNPCAMSCGICCGHAHVQCQASAYLMLLLVEHIKPLTWDCFAELYTGRSHLHGHMGQCTFRFLQHLADWDTPAANAAAAAEASCPIGQCQDTVRPPLLGMLDELQPHIRHMHTCVRSGLVAAPAAGGQV</sequence>
<dbReference type="AlphaFoldDB" id="A0A6A0A6C1"/>
<proteinExistence type="predicted"/>
<comment type="caution">
    <text evidence="1">The sequence shown here is derived from an EMBL/GenBank/DDBJ whole genome shotgun (WGS) entry which is preliminary data.</text>
</comment>
<evidence type="ECO:0000313" key="2">
    <source>
        <dbReference type="Proteomes" id="UP000485058"/>
    </source>
</evidence>